<feature type="transmembrane region" description="Helical" evidence="1">
    <location>
        <begin position="36"/>
        <end position="60"/>
    </location>
</feature>
<keyword evidence="1" id="KW-1133">Transmembrane helix</keyword>
<reference evidence="2" key="1">
    <citation type="journal article" date="2020" name="Stud. Mycol.">
        <title>101 Dothideomycetes genomes: a test case for predicting lifestyles and emergence of pathogens.</title>
        <authorList>
            <person name="Haridas S."/>
            <person name="Albert R."/>
            <person name="Binder M."/>
            <person name="Bloem J."/>
            <person name="Labutti K."/>
            <person name="Salamov A."/>
            <person name="Andreopoulos B."/>
            <person name="Baker S."/>
            <person name="Barry K."/>
            <person name="Bills G."/>
            <person name="Bluhm B."/>
            <person name="Cannon C."/>
            <person name="Castanera R."/>
            <person name="Culley D."/>
            <person name="Daum C."/>
            <person name="Ezra D."/>
            <person name="Gonzalez J."/>
            <person name="Henrissat B."/>
            <person name="Kuo A."/>
            <person name="Liang C."/>
            <person name="Lipzen A."/>
            <person name="Lutzoni F."/>
            <person name="Magnuson J."/>
            <person name="Mondo S."/>
            <person name="Nolan M."/>
            <person name="Ohm R."/>
            <person name="Pangilinan J."/>
            <person name="Park H.-J."/>
            <person name="Ramirez L."/>
            <person name="Alfaro M."/>
            <person name="Sun H."/>
            <person name="Tritt A."/>
            <person name="Yoshinaga Y."/>
            <person name="Zwiers L.-H."/>
            <person name="Turgeon B."/>
            <person name="Goodwin S."/>
            <person name="Spatafora J."/>
            <person name="Crous P."/>
            <person name="Grigoriev I."/>
        </authorList>
    </citation>
    <scope>NUCLEOTIDE SEQUENCE</scope>
    <source>
        <strain evidence="2">ATCC 74209</strain>
    </source>
</reference>
<feature type="transmembrane region" description="Helical" evidence="1">
    <location>
        <begin position="174"/>
        <end position="198"/>
    </location>
</feature>
<feature type="non-terminal residue" evidence="2">
    <location>
        <position position="1"/>
    </location>
</feature>
<dbReference type="Proteomes" id="UP000799536">
    <property type="component" value="Unassembled WGS sequence"/>
</dbReference>
<dbReference type="EMBL" id="ML994273">
    <property type="protein sequence ID" value="KAF2197143.1"/>
    <property type="molecule type" value="Genomic_DNA"/>
</dbReference>
<feature type="transmembrane region" description="Helical" evidence="1">
    <location>
        <begin position="72"/>
        <end position="94"/>
    </location>
</feature>
<protein>
    <submittedName>
        <fullName evidence="2">Uncharacterized protein</fullName>
    </submittedName>
</protein>
<name>A0A9P4JIK3_9PLEO</name>
<keyword evidence="1" id="KW-0472">Membrane</keyword>
<proteinExistence type="predicted"/>
<keyword evidence="1" id="KW-0812">Transmembrane</keyword>
<keyword evidence="3" id="KW-1185">Reference proteome</keyword>
<organism evidence="2 3">
    <name type="scientific">Delitschia confertaspora ATCC 74209</name>
    <dbReference type="NCBI Taxonomy" id="1513339"/>
    <lineage>
        <taxon>Eukaryota</taxon>
        <taxon>Fungi</taxon>
        <taxon>Dikarya</taxon>
        <taxon>Ascomycota</taxon>
        <taxon>Pezizomycotina</taxon>
        <taxon>Dothideomycetes</taxon>
        <taxon>Pleosporomycetidae</taxon>
        <taxon>Pleosporales</taxon>
        <taxon>Delitschiaceae</taxon>
        <taxon>Delitschia</taxon>
    </lineage>
</organism>
<comment type="caution">
    <text evidence="2">The sequence shown here is derived from an EMBL/GenBank/DDBJ whole genome shotgun (WGS) entry which is preliminary data.</text>
</comment>
<accession>A0A9P4JIK3</accession>
<feature type="non-terminal residue" evidence="2">
    <location>
        <position position="230"/>
    </location>
</feature>
<dbReference type="AlphaFoldDB" id="A0A9P4JIK3"/>
<gene>
    <name evidence="2" type="ORF">GQ43DRAFT_335696</name>
</gene>
<evidence type="ECO:0000256" key="1">
    <source>
        <dbReference type="SAM" id="Phobius"/>
    </source>
</evidence>
<dbReference type="OrthoDB" id="5279542at2759"/>
<evidence type="ECO:0000313" key="2">
    <source>
        <dbReference type="EMBL" id="KAF2197143.1"/>
    </source>
</evidence>
<evidence type="ECO:0000313" key="3">
    <source>
        <dbReference type="Proteomes" id="UP000799536"/>
    </source>
</evidence>
<sequence length="230" mass="25627">LRIFLVIIAIIGLSCIGWIVSTRGPTNDFYELEGWGTYWCLLTFSVSILWSTIYILVLLLRPNKPVHPGVAVGIDLILWLAYIPTAMFVLIGALNMIEFGSGGIITDYWSLGKFEQASNGTWVWAANEDSDYYGTERSCSMIHNGRSGYGSRTCAEEDACINALWASRNRRMGILVTGAVCQFLCLAFHFALFIWACVDTYRRNSKKVSTDAEKLAANIVMNLVRSGQLV</sequence>